<protein>
    <submittedName>
        <fullName evidence="1">Oxidoreductase</fullName>
    </submittedName>
</protein>
<dbReference type="Proteomes" id="UP000220629">
    <property type="component" value="Unassembled WGS sequence"/>
</dbReference>
<accession>A0A2A7S0Z5</accession>
<reference evidence="3" key="1">
    <citation type="submission" date="2017-09" db="EMBL/GenBank/DDBJ databases">
        <title>FDA dAtabase for Regulatory Grade micrObial Sequences (FDA-ARGOS): Supporting development and validation of Infectious Disease Dx tests.</title>
        <authorList>
            <person name="Minogue T."/>
            <person name="Wolcott M."/>
            <person name="Wasieloski L."/>
            <person name="Aguilar W."/>
            <person name="Moore D."/>
            <person name="Tallon L."/>
            <person name="Sadzewicz L."/>
            <person name="Ott S."/>
            <person name="Zhao X."/>
            <person name="Nagaraj S."/>
            <person name="Vavikolanu K."/>
            <person name="Aluvathingal J."/>
            <person name="Nadendla S."/>
            <person name="Sichtig H."/>
        </authorList>
    </citation>
    <scope>NUCLEOTIDE SEQUENCE [LARGE SCALE GENOMIC DNA]</scope>
    <source>
        <strain evidence="3">FDAARGOS_390</strain>
    </source>
</reference>
<dbReference type="InterPro" id="IPR009734">
    <property type="entry name" value="Myoviridae_GpU"/>
</dbReference>
<name>A0A2A7S0Z5_BURGA</name>
<evidence type="ECO:0000313" key="2">
    <source>
        <dbReference type="EMBL" id="PEH38626.1"/>
    </source>
</evidence>
<organism evidence="1 3">
    <name type="scientific">Burkholderia gladioli</name>
    <name type="common">Pseudomonas marginata</name>
    <name type="synonym">Phytomonas marginata</name>
    <dbReference type="NCBI Taxonomy" id="28095"/>
    <lineage>
        <taxon>Bacteria</taxon>
        <taxon>Pseudomonadati</taxon>
        <taxon>Pseudomonadota</taxon>
        <taxon>Betaproteobacteria</taxon>
        <taxon>Burkholderiales</taxon>
        <taxon>Burkholderiaceae</taxon>
        <taxon>Burkholderia</taxon>
    </lineage>
</organism>
<dbReference type="EMBL" id="PDDY01000004">
    <property type="protein sequence ID" value="PEH37317.1"/>
    <property type="molecule type" value="Genomic_DNA"/>
</dbReference>
<comment type="caution">
    <text evidence="1">The sequence shown here is derived from an EMBL/GenBank/DDBJ whole genome shotgun (WGS) entry which is preliminary data.</text>
</comment>
<sequence length="292" mass="30690">MDLIRQITSAATQASVASERVRQMVRVADRNRAASATTVETLQKLATGNLSSAAELLTGAKSAMSVAGDLFPQVGSVMRSFNATQASVGSILKMADSSSFPLVRSAADSVKSALGGAVNQFSSLVGIKDSAVADAVKATALSSLLPGLADGATSSTPHLMTMAADDGSAFHFNLSTAAFEKLRRATRYRVATQERLNRQEALQPVSEGGETITLSGVVFPALGAGTTQISKLRAIGSRMKPVRLTTGSGDVLGRWLLQTIEEEQDAMLADGLPRKQSFTVEFGRYGEDFKNV</sequence>
<proteinExistence type="predicted"/>
<dbReference type="RefSeq" id="WP_098153748.1">
    <property type="nucleotide sequence ID" value="NZ_JAHPNI010000005.1"/>
</dbReference>
<reference evidence="1" key="2">
    <citation type="submission" date="2017-09" db="EMBL/GenBank/DDBJ databases">
        <title>FDA dAtabase for Regulatory Grade micrObial Sequences (FDA-ARGOS): Supporting development and validation of Infectious Disease Dx tests.</title>
        <authorList>
            <person name="Minogue T."/>
            <person name="Wolcott M."/>
            <person name="Wasieloski L."/>
            <person name="Aguilar W."/>
            <person name="Moore D."/>
            <person name="Tallon L.J."/>
            <person name="Sadzewicz L."/>
            <person name="Ott S."/>
            <person name="Zhao X."/>
            <person name="Nagaraj S."/>
            <person name="Vavikolanu K."/>
            <person name="Aluvathingal J."/>
            <person name="Nadendla S."/>
            <person name="Sichtig H."/>
        </authorList>
    </citation>
    <scope>NUCLEOTIDE SEQUENCE</scope>
    <source>
        <strain evidence="1">FDAARGOS_390</strain>
    </source>
</reference>
<dbReference type="AlphaFoldDB" id="A0A2A7S0Z5"/>
<dbReference type="EMBL" id="PDDY01000004">
    <property type="protein sequence ID" value="PEH38626.1"/>
    <property type="molecule type" value="Genomic_DNA"/>
</dbReference>
<dbReference type="Pfam" id="PF06995">
    <property type="entry name" value="Phage_P2_GpU"/>
    <property type="match status" value="1"/>
</dbReference>
<evidence type="ECO:0000313" key="3">
    <source>
        <dbReference type="Proteomes" id="UP000220629"/>
    </source>
</evidence>
<gene>
    <name evidence="1" type="ORF">CRM94_22490</name>
    <name evidence="2" type="ORF">CRM94_30140</name>
</gene>
<evidence type="ECO:0000313" key="1">
    <source>
        <dbReference type="EMBL" id="PEH37317.1"/>
    </source>
</evidence>